<keyword evidence="1" id="KW-0812">Transmembrane</keyword>
<dbReference type="Proteomes" id="UP000578252">
    <property type="component" value="Unassembled WGS sequence"/>
</dbReference>
<dbReference type="AlphaFoldDB" id="A0A7Y0U1R6"/>
<evidence type="ECO:0000313" key="4">
    <source>
        <dbReference type="Proteomes" id="UP000575397"/>
    </source>
</evidence>
<reference evidence="4 5" key="1">
    <citation type="submission" date="2020-04" db="EMBL/GenBank/DDBJ databases">
        <title>Antimicrobial susceptibility and clonality of vaginal-derived multi-drug resistant Mobiluncus isolates in China.</title>
        <authorList>
            <person name="Zhang X."/>
        </authorList>
    </citation>
    <scope>NUCLEOTIDE SEQUENCE [LARGE SCALE GENOMIC DNA]</scope>
    <source>
        <strain evidence="3 4">12</strain>
        <strain evidence="2 5">13</strain>
    </source>
</reference>
<gene>
    <name evidence="3" type="ORF">HHJ77_08160</name>
    <name evidence="2" type="ORF">HHJ78_07385</name>
</gene>
<evidence type="ECO:0000313" key="5">
    <source>
        <dbReference type="Proteomes" id="UP000578252"/>
    </source>
</evidence>
<evidence type="ECO:0000256" key="1">
    <source>
        <dbReference type="SAM" id="Phobius"/>
    </source>
</evidence>
<dbReference type="EMBL" id="JABCUR010000005">
    <property type="protein sequence ID" value="NMW65354.1"/>
    <property type="molecule type" value="Genomic_DNA"/>
</dbReference>
<proteinExistence type="predicted"/>
<dbReference type="Proteomes" id="UP000575397">
    <property type="component" value="Unassembled WGS sequence"/>
</dbReference>
<comment type="caution">
    <text evidence="2">The sequence shown here is derived from an EMBL/GenBank/DDBJ whole genome shotgun (WGS) entry which is preliminary data.</text>
</comment>
<name>A0A7Y0U1R6_9ACTO</name>
<accession>A0A7Y0U1R6</accession>
<dbReference type="RefSeq" id="WP_169762949.1">
    <property type="nucleotide sequence ID" value="NZ_JABCUP010000001.1"/>
</dbReference>
<evidence type="ECO:0000313" key="3">
    <source>
        <dbReference type="EMBL" id="NMX03900.1"/>
    </source>
</evidence>
<organism evidence="2 5">
    <name type="scientific">Mobiluncus mulieris</name>
    <dbReference type="NCBI Taxonomy" id="2052"/>
    <lineage>
        <taxon>Bacteria</taxon>
        <taxon>Bacillati</taxon>
        <taxon>Actinomycetota</taxon>
        <taxon>Actinomycetes</taxon>
        <taxon>Actinomycetales</taxon>
        <taxon>Actinomycetaceae</taxon>
        <taxon>Mobiluncus</taxon>
    </lineage>
</organism>
<dbReference type="EMBL" id="JABCUS010000017">
    <property type="protein sequence ID" value="NMX03900.1"/>
    <property type="molecule type" value="Genomic_DNA"/>
</dbReference>
<feature type="transmembrane region" description="Helical" evidence="1">
    <location>
        <begin position="6"/>
        <end position="22"/>
    </location>
</feature>
<feature type="transmembrane region" description="Helical" evidence="1">
    <location>
        <begin position="154"/>
        <end position="173"/>
    </location>
</feature>
<feature type="transmembrane region" description="Helical" evidence="1">
    <location>
        <begin position="392"/>
        <end position="411"/>
    </location>
</feature>
<protein>
    <submittedName>
        <fullName evidence="2">Uncharacterized protein</fullName>
    </submittedName>
</protein>
<keyword evidence="1" id="KW-1133">Transmembrane helix</keyword>
<sequence length="435" mass="49008">MQLIIIALWWILALFLAIYLVIRARPHPGTERFQAQVYVKEVEALTEDDVHRSHPYEVTVLIHAWESNDEAEFHEVSLNPTDLNPGRAREALRHRQPLTAWVSSFDPRDIVFTRDESWNMNRILWALLVLAAQFIATGASLFNLKTIEDADPWFVFMFPLVIGALVYLGGIALTKSVRNFILWVRLSSNPVTVPARITGVRQILGRGQGRQNGYEVSIMWAPLGMPVQYSKVQVDAARRRTTILLQRLIREQLKEEAAGNFRVQSTKPEDTAHSAIAQFDTPGGETTIKITALPSSDPRSDPRPPKVREAAAKARAKREAQLLAEREAFEEATAKARIEAAERAELGSEDHNLETVAAEGPRAWYYPINLSRVNLMGFDTGAERIIRLARGAFLWLGLGIVCVSLAIYLGFLQPDLMFPVYHNPNPGYEPLGKWE</sequence>
<evidence type="ECO:0000313" key="2">
    <source>
        <dbReference type="EMBL" id="NMW65354.1"/>
    </source>
</evidence>
<feature type="transmembrane region" description="Helical" evidence="1">
    <location>
        <begin position="123"/>
        <end position="142"/>
    </location>
</feature>
<keyword evidence="1" id="KW-0472">Membrane</keyword>